<evidence type="ECO:0000313" key="1">
    <source>
        <dbReference type="EMBL" id="MDC2888455.1"/>
    </source>
</evidence>
<organism evidence="1 2">
    <name type="scientific">Psychrosphaera algicola</name>
    <dbReference type="NCBI Taxonomy" id="3023714"/>
    <lineage>
        <taxon>Bacteria</taxon>
        <taxon>Pseudomonadati</taxon>
        <taxon>Pseudomonadota</taxon>
        <taxon>Gammaproteobacteria</taxon>
        <taxon>Alteromonadales</taxon>
        <taxon>Pseudoalteromonadaceae</taxon>
        <taxon>Psychrosphaera</taxon>
    </lineage>
</organism>
<protein>
    <submittedName>
        <fullName evidence="1">Uncharacterized protein</fullName>
    </submittedName>
</protein>
<keyword evidence="2" id="KW-1185">Reference proteome</keyword>
<sequence length="72" mass="8299">MSQTIVAEVAVDILPDTYTERDKEVLAKTKLCIDTIENTGLTYIEPKLLKRYCRSKAWAEVYNLEPIRNADH</sequence>
<dbReference type="EMBL" id="JAQOMS010000002">
    <property type="protein sequence ID" value="MDC2888455.1"/>
    <property type="molecule type" value="Genomic_DNA"/>
</dbReference>
<accession>A0ABT5FCY3</accession>
<comment type="caution">
    <text evidence="1">The sequence shown here is derived from an EMBL/GenBank/DDBJ whole genome shotgun (WGS) entry which is preliminary data.</text>
</comment>
<dbReference type="Proteomes" id="UP001528411">
    <property type="component" value="Unassembled WGS sequence"/>
</dbReference>
<evidence type="ECO:0000313" key="2">
    <source>
        <dbReference type="Proteomes" id="UP001528411"/>
    </source>
</evidence>
<proteinExistence type="predicted"/>
<dbReference type="RefSeq" id="WP_272180071.1">
    <property type="nucleotide sequence ID" value="NZ_JAQOMS010000002.1"/>
</dbReference>
<reference evidence="1 2" key="1">
    <citation type="submission" date="2023-01" db="EMBL/GenBank/DDBJ databases">
        <title>Psychrosphaera sp. nov., isolated from marine algae.</title>
        <authorList>
            <person name="Bayburt H."/>
            <person name="Choi B.J."/>
            <person name="Kim J.M."/>
            <person name="Choi D.G."/>
            <person name="Jeon C.O."/>
        </authorList>
    </citation>
    <scope>NUCLEOTIDE SEQUENCE [LARGE SCALE GENOMIC DNA]</scope>
    <source>
        <strain evidence="1 2">G1-22</strain>
    </source>
</reference>
<name>A0ABT5FCY3_9GAMM</name>
<gene>
    <name evidence="1" type="ORF">PN838_06405</name>
</gene>